<keyword evidence="2" id="KW-1185">Reference proteome</keyword>
<dbReference type="OrthoDB" id="121136at2759"/>
<dbReference type="InterPro" id="IPR001969">
    <property type="entry name" value="Aspartic_peptidase_AS"/>
</dbReference>
<name>A0A9W6YL09_9STRA</name>
<dbReference type="Gene3D" id="2.40.70.10">
    <property type="entry name" value="Acid Proteases"/>
    <property type="match status" value="1"/>
</dbReference>
<proteinExistence type="predicted"/>
<dbReference type="EMBL" id="BSXT01008903">
    <property type="protein sequence ID" value="GMF68088.1"/>
    <property type="molecule type" value="Genomic_DNA"/>
</dbReference>
<organism evidence="1 2">
    <name type="scientific">Phytophthora fragariaefolia</name>
    <dbReference type="NCBI Taxonomy" id="1490495"/>
    <lineage>
        <taxon>Eukaryota</taxon>
        <taxon>Sar</taxon>
        <taxon>Stramenopiles</taxon>
        <taxon>Oomycota</taxon>
        <taxon>Peronosporomycetes</taxon>
        <taxon>Peronosporales</taxon>
        <taxon>Peronosporaceae</taxon>
        <taxon>Phytophthora</taxon>
    </lineage>
</organism>
<dbReference type="AlphaFoldDB" id="A0A9W6YL09"/>
<dbReference type="Pfam" id="PF13650">
    <property type="entry name" value="Asp_protease_2"/>
    <property type="match status" value="1"/>
</dbReference>
<comment type="caution">
    <text evidence="1">The sequence shown here is derived from an EMBL/GenBank/DDBJ whole genome shotgun (WGS) entry which is preliminary data.</text>
</comment>
<evidence type="ECO:0000313" key="1">
    <source>
        <dbReference type="EMBL" id="GMF68088.1"/>
    </source>
</evidence>
<reference evidence="1" key="1">
    <citation type="submission" date="2023-04" db="EMBL/GenBank/DDBJ databases">
        <title>Phytophthora fragariaefolia NBRC 109709.</title>
        <authorList>
            <person name="Ichikawa N."/>
            <person name="Sato H."/>
            <person name="Tonouchi N."/>
        </authorList>
    </citation>
    <scope>NUCLEOTIDE SEQUENCE</scope>
    <source>
        <strain evidence="1">NBRC 109709</strain>
    </source>
</reference>
<dbReference type="CDD" id="cd00303">
    <property type="entry name" value="retropepsin_like"/>
    <property type="match status" value="1"/>
</dbReference>
<dbReference type="Proteomes" id="UP001165121">
    <property type="component" value="Unassembled WGS sequence"/>
</dbReference>
<dbReference type="InterPro" id="IPR032567">
    <property type="entry name" value="RTL1-rel"/>
</dbReference>
<dbReference type="GO" id="GO:0006508">
    <property type="term" value="P:proteolysis"/>
    <property type="evidence" value="ECO:0007669"/>
    <property type="project" value="InterPro"/>
</dbReference>
<sequence>MQPEMVPGVCETPPVQAEDSDMHVMLPNLDSGVCGSPPEQEAELHAMQPVTLDQHGSQPTSTTETLKVNSLKSERKSNLFIKKGRINGRYVRILLDTGASTNMITPGLASNVFLARRIQAQRFDGTLTPATDVKHVEAPVSMDGYFFPAMKFVEWMLPDSHDVIFGKPWFQNYNPQVKWQTEEVVIPDRMPFVDIDGPSFSHNRKEGEYEQVFRVKVQLVPEVDGIPEPIFKVVGEECKDVFPEQSPDGLPPMREVNVEVTLKKRAKPSSRAPFRLSKMEQDAFEEFVKDNLKKGYRITRIQCYTCKKY</sequence>
<dbReference type="GO" id="GO:0004190">
    <property type="term" value="F:aspartic-type endopeptidase activity"/>
    <property type="evidence" value="ECO:0007669"/>
    <property type="project" value="InterPro"/>
</dbReference>
<dbReference type="InterPro" id="IPR021109">
    <property type="entry name" value="Peptidase_aspartic_dom_sf"/>
</dbReference>
<dbReference type="SUPFAM" id="SSF50630">
    <property type="entry name" value="Acid proteases"/>
    <property type="match status" value="1"/>
</dbReference>
<protein>
    <submittedName>
        <fullName evidence="1">Unnamed protein product</fullName>
    </submittedName>
</protein>
<evidence type="ECO:0000313" key="2">
    <source>
        <dbReference type="Proteomes" id="UP001165121"/>
    </source>
</evidence>
<dbReference type="PANTHER" id="PTHR15503">
    <property type="entry name" value="LDOC1 RELATED"/>
    <property type="match status" value="1"/>
</dbReference>
<gene>
    <name evidence="1" type="ORF">Pfra01_002842700</name>
</gene>
<dbReference type="PROSITE" id="PS00141">
    <property type="entry name" value="ASP_PROTEASE"/>
    <property type="match status" value="1"/>
</dbReference>
<accession>A0A9W6YL09</accession>
<dbReference type="PANTHER" id="PTHR15503:SF22">
    <property type="entry name" value="TRANSPOSON TY3-I GAG POLYPROTEIN"/>
    <property type="match status" value="1"/>
</dbReference>